<keyword evidence="1" id="KW-0472">Membrane</keyword>
<organism evidence="3 4">
    <name type="scientific">Clitoria ternatea</name>
    <name type="common">Butterfly pea</name>
    <dbReference type="NCBI Taxonomy" id="43366"/>
    <lineage>
        <taxon>Eukaryota</taxon>
        <taxon>Viridiplantae</taxon>
        <taxon>Streptophyta</taxon>
        <taxon>Embryophyta</taxon>
        <taxon>Tracheophyta</taxon>
        <taxon>Spermatophyta</taxon>
        <taxon>Magnoliopsida</taxon>
        <taxon>eudicotyledons</taxon>
        <taxon>Gunneridae</taxon>
        <taxon>Pentapetalae</taxon>
        <taxon>rosids</taxon>
        <taxon>fabids</taxon>
        <taxon>Fabales</taxon>
        <taxon>Fabaceae</taxon>
        <taxon>Papilionoideae</taxon>
        <taxon>50 kb inversion clade</taxon>
        <taxon>NPAAA clade</taxon>
        <taxon>indigoferoid/millettioid clade</taxon>
        <taxon>Phaseoleae</taxon>
        <taxon>Clitoria</taxon>
    </lineage>
</organism>
<proteinExistence type="predicted"/>
<keyword evidence="4" id="KW-1185">Reference proteome</keyword>
<reference evidence="3 4" key="1">
    <citation type="submission" date="2024-01" db="EMBL/GenBank/DDBJ databases">
        <title>The genomes of 5 underutilized Papilionoideae crops provide insights into root nodulation and disease resistance.</title>
        <authorList>
            <person name="Yuan L."/>
        </authorList>
    </citation>
    <scope>NUCLEOTIDE SEQUENCE [LARGE SCALE GENOMIC DNA]</scope>
    <source>
        <strain evidence="3">LY-2023</strain>
        <tissue evidence="3">Leaf</tissue>
    </source>
</reference>
<keyword evidence="1" id="KW-1133">Transmembrane helix</keyword>
<name>A0AAN9PCX7_CLITE</name>
<evidence type="ECO:0000313" key="3">
    <source>
        <dbReference type="EMBL" id="KAK7292759.1"/>
    </source>
</evidence>
<dbReference type="EMBL" id="JAYKXN010000004">
    <property type="protein sequence ID" value="KAK7292759.1"/>
    <property type="molecule type" value="Genomic_DNA"/>
</dbReference>
<gene>
    <name evidence="3" type="ORF">RJT34_15612</name>
</gene>
<dbReference type="InterPro" id="IPR010605">
    <property type="entry name" value="DUF1191"/>
</dbReference>
<sequence>MGFFYKWWQVIICVILSLFSSSLVEGSHMSYDHESLDAFFGKKTNKEISRPRTGVFYNVSIPSNFTGMEISVVRLRSVPFWFRGVNYSFSNIPPRIVPRPNVVRIAILYENLGNWSSHYYNVPNYTLVAPVFGLMAYNSSKRAFIGEKIDFIIQGDPITIQFPHVMQHETNSTPVCAKFSVGGKVELSNMTKPYVCEGHGQGHYTLVVPSLPSHTNSGSKRFNIWWVLGFVIGFVGLVILALVLLALVKDAKRRKLRKLERNSEGGELFDTFWIGETKLPLASMIRTKPALENEDAIR</sequence>
<accession>A0AAN9PCX7</accession>
<feature type="transmembrane region" description="Helical" evidence="1">
    <location>
        <begin position="224"/>
        <end position="248"/>
    </location>
</feature>
<keyword evidence="1" id="KW-0812">Transmembrane</keyword>
<comment type="caution">
    <text evidence="3">The sequence shown here is derived from an EMBL/GenBank/DDBJ whole genome shotgun (WGS) entry which is preliminary data.</text>
</comment>
<dbReference type="AlphaFoldDB" id="A0AAN9PCX7"/>
<evidence type="ECO:0000256" key="1">
    <source>
        <dbReference type="SAM" id="Phobius"/>
    </source>
</evidence>
<dbReference type="PANTHER" id="PTHR33512:SF7">
    <property type="entry name" value="LEGUME LECTIN DOMAIN-CONTAINING PROTEIN"/>
    <property type="match status" value="1"/>
</dbReference>
<evidence type="ECO:0000256" key="2">
    <source>
        <dbReference type="SAM" id="SignalP"/>
    </source>
</evidence>
<feature type="chain" id="PRO_5042824773" evidence="2">
    <location>
        <begin position="27"/>
        <end position="298"/>
    </location>
</feature>
<feature type="signal peptide" evidence="2">
    <location>
        <begin position="1"/>
        <end position="26"/>
    </location>
</feature>
<dbReference type="GO" id="GO:0016020">
    <property type="term" value="C:membrane"/>
    <property type="evidence" value="ECO:0007669"/>
    <property type="project" value="TreeGrafter"/>
</dbReference>
<keyword evidence="2" id="KW-0732">Signal</keyword>
<dbReference type="PANTHER" id="PTHR33512">
    <property type="entry name" value="PROTEIN, PUTATIVE (DUF1191)-RELATED"/>
    <property type="match status" value="1"/>
</dbReference>
<protein>
    <submittedName>
        <fullName evidence="3">Uncharacterized protein</fullName>
    </submittedName>
</protein>
<dbReference type="Proteomes" id="UP001359559">
    <property type="component" value="Unassembled WGS sequence"/>
</dbReference>
<evidence type="ECO:0000313" key="4">
    <source>
        <dbReference type="Proteomes" id="UP001359559"/>
    </source>
</evidence>
<dbReference type="Pfam" id="PF06697">
    <property type="entry name" value="DUF1191"/>
    <property type="match status" value="1"/>
</dbReference>